<name>A0A0F9FJ10_9ZZZZ</name>
<protein>
    <recommendedName>
        <fullName evidence="2">Twin-arginine translocation signal domain-containing protein</fullName>
    </recommendedName>
</protein>
<dbReference type="InterPro" id="IPR006311">
    <property type="entry name" value="TAT_signal"/>
</dbReference>
<dbReference type="InterPro" id="IPR019546">
    <property type="entry name" value="TAT_signal_bac_arc"/>
</dbReference>
<accession>A0A0F9FJ10</accession>
<evidence type="ECO:0008006" key="2">
    <source>
        <dbReference type="Google" id="ProtNLM"/>
    </source>
</evidence>
<feature type="non-terminal residue" evidence="1">
    <location>
        <position position="52"/>
    </location>
</feature>
<dbReference type="PROSITE" id="PS51318">
    <property type="entry name" value="TAT"/>
    <property type="match status" value="1"/>
</dbReference>
<reference evidence="1" key="1">
    <citation type="journal article" date="2015" name="Nature">
        <title>Complex archaea that bridge the gap between prokaryotes and eukaryotes.</title>
        <authorList>
            <person name="Spang A."/>
            <person name="Saw J.H."/>
            <person name="Jorgensen S.L."/>
            <person name="Zaremba-Niedzwiedzka K."/>
            <person name="Martijn J."/>
            <person name="Lind A.E."/>
            <person name="van Eijk R."/>
            <person name="Schleper C."/>
            <person name="Guy L."/>
            <person name="Ettema T.J."/>
        </authorList>
    </citation>
    <scope>NUCLEOTIDE SEQUENCE</scope>
</reference>
<evidence type="ECO:0000313" key="1">
    <source>
        <dbReference type="EMBL" id="KKL86379.1"/>
    </source>
</evidence>
<dbReference type="AlphaFoldDB" id="A0A0F9FJ10"/>
<comment type="caution">
    <text evidence="1">The sequence shown here is derived from an EMBL/GenBank/DDBJ whole genome shotgun (WGS) entry which is preliminary data.</text>
</comment>
<dbReference type="EMBL" id="LAZR01021134">
    <property type="protein sequence ID" value="KKL86379.1"/>
    <property type="molecule type" value="Genomic_DNA"/>
</dbReference>
<dbReference type="NCBIfam" id="TIGR01409">
    <property type="entry name" value="TAT_signal_seq"/>
    <property type="match status" value="1"/>
</dbReference>
<gene>
    <name evidence="1" type="ORF">LCGC14_1945340</name>
</gene>
<organism evidence="1">
    <name type="scientific">marine sediment metagenome</name>
    <dbReference type="NCBI Taxonomy" id="412755"/>
    <lineage>
        <taxon>unclassified sequences</taxon>
        <taxon>metagenomes</taxon>
        <taxon>ecological metagenomes</taxon>
    </lineage>
</organism>
<sequence>MAMASRSNKGSGKLRDYLRWRLAKDQLSRRRFLTGAAVLGGGLAVGGIVGCG</sequence>
<proteinExistence type="predicted"/>